<dbReference type="InterPro" id="IPR006059">
    <property type="entry name" value="SBP"/>
</dbReference>
<dbReference type="AlphaFoldDB" id="A0A0J1IBY5"/>
<dbReference type="PANTHER" id="PTHR42779:SF1">
    <property type="entry name" value="PROTEIN YNJB"/>
    <property type="match status" value="1"/>
</dbReference>
<dbReference type="RefSeq" id="WP_047943899.1">
    <property type="nucleotide sequence ID" value="NZ_JAWVPC010000010.1"/>
</dbReference>
<feature type="signal peptide" evidence="1">
    <location>
        <begin position="1"/>
        <end position="21"/>
    </location>
</feature>
<keyword evidence="1" id="KW-0732">Signal</keyword>
<keyword evidence="3" id="KW-1185">Reference proteome</keyword>
<dbReference type="Gene3D" id="3.40.190.10">
    <property type="entry name" value="Periplasmic binding protein-like II"/>
    <property type="match status" value="2"/>
</dbReference>
<reference evidence="2 3" key="1">
    <citation type="submission" date="2015-05" db="EMBL/GenBank/DDBJ databases">
        <title>Whole genome sequence and identification of bacterial endophytes from Costus igneus.</title>
        <authorList>
            <person name="Lee Y.P."/>
            <person name="Gan H.M."/>
            <person name="Eng W."/>
            <person name="Wheatley M.S."/>
            <person name="Caraballo A."/>
            <person name="Polter S."/>
            <person name="Savka M.A."/>
            <person name="Hudson A.O."/>
        </authorList>
    </citation>
    <scope>NUCLEOTIDE SEQUENCE [LARGE SCALE GENOMIC DNA]</scope>
    <source>
        <strain evidence="2 3">RIT379</strain>
    </source>
</reference>
<organism evidence="2 3">
    <name type="scientific">Niallia circulans</name>
    <name type="common">Bacillus circulans</name>
    <dbReference type="NCBI Taxonomy" id="1397"/>
    <lineage>
        <taxon>Bacteria</taxon>
        <taxon>Bacillati</taxon>
        <taxon>Bacillota</taxon>
        <taxon>Bacilli</taxon>
        <taxon>Bacillales</taxon>
        <taxon>Bacillaceae</taxon>
        <taxon>Niallia</taxon>
    </lineage>
</organism>
<comment type="caution">
    <text evidence="2">The sequence shown here is derived from an EMBL/GenBank/DDBJ whole genome shotgun (WGS) entry which is preliminary data.</text>
</comment>
<accession>A0A0J1IBY5</accession>
<proteinExistence type="predicted"/>
<name>A0A0J1IBY5_NIACI</name>
<feature type="chain" id="PRO_5039296252" description="ABC transporter substrate-binding protein" evidence="1">
    <location>
        <begin position="22"/>
        <end position="389"/>
    </location>
</feature>
<gene>
    <name evidence="2" type="ORF">ABW02_19390</name>
</gene>
<sequence>MKKHRWLFLTIIMTISLLLSACGGAEKSSGGKNGKITLTIYSAAGGDEYYKDIVIPMFEEATDGKYNVEYGRGTPQEVINKIKTQGKNGTIDLVVTGLDGLPLGIKEGLWEKILPEYSEETHSAEWNEIGQEYIDKFEGYGAPVTTGSGGPILMYNTKTVKNPPKTYEELREWIKENPGKFTYPAVPSSGPARGFFFGLIQAMGEDLNNPSSLDKTWSYLEEIGETIESYPAKTSDSFDLLYEGAVDIVPHIPFWYADNKAIKTIPPHIEAVKLEDAKQVIDSQFYVMVKDLPEDRKNAALEFLKFATSKEIQAQGYVRGFLPANSLATPDMLEPKYQKSYETLVEAVMPEFKEGDKMKVPDGEWILFPDLEATNELYGLWEEKIQALK</sequence>
<dbReference type="SUPFAM" id="SSF53850">
    <property type="entry name" value="Periplasmic binding protein-like II"/>
    <property type="match status" value="1"/>
</dbReference>
<dbReference type="PATRIC" id="fig|1397.4.peg.2608"/>
<evidence type="ECO:0000313" key="3">
    <source>
        <dbReference type="Proteomes" id="UP000036045"/>
    </source>
</evidence>
<dbReference type="PANTHER" id="PTHR42779">
    <property type="entry name" value="PROTEIN YNJB"/>
    <property type="match status" value="1"/>
</dbReference>
<dbReference type="PROSITE" id="PS51257">
    <property type="entry name" value="PROKAR_LIPOPROTEIN"/>
    <property type="match status" value="1"/>
</dbReference>
<dbReference type="Pfam" id="PF13416">
    <property type="entry name" value="SBP_bac_8"/>
    <property type="match status" value="1"/>
</dbReference>
<evidence type="ECO:0000313" key="2">
    <source>
        <dbReference type="EMBL" id="KLV23458.1"/>
    </source>
</evidence>
<dbReference type="EMBL" id="LDPH01000025">
    <property type="protein sequence ID" value="KLV23458.1"/>
    <property type="molecule type" value="Genomic_DNA"/>
</dbReference>
<evidence type="ECO:0000256" key="1">
    <source>
        <dbReference type="SAM" id="SignalP"/>
    </source>
</evidence>
<evidence type="ECO:0008006" key="4">
    <source>
        <dbReference type="Google" id="ProtNLM"/>
    </source>
</evidence>
<dbReference type="Proteomes" id="UP000036045">
    <property type="component" value="Unassembled WGS sequence"/>
</dbReference>
<protein>
    <recommendedName>
        <fullName evidence="4">ABC transporter substrate-binding protein</fullName>
    </recommendedName>
</protein>
<dbReference type="OrthoDB" id="3239593at2"/>